<comment type="caution">
    <text evidence="2">The sequence shown here is derived from an EMBL/GenBank/DDBJ whole genome shotgun (WGS) entry which is preliminary data.</text>
</comment>
<dbReference type="Proteomes" id="UP000297394">
    <property type="component" value="Unassembled WGS sequence"/>
</dbReference>
<reference evidence="3" key="1">
    <citation type="submission" date="2018-10" db="EMBL/GenBank/DDBJ databases">
        <authorList>
            <person name="Vincent A.T."/>
            <person name="Schiettekatte O."/>
            <person name="Bourhy P."/>
            <person name="Veyrier F.J."/>
            <person name="Picardeau M."/>
        </authorList>
    </citation>
    <scope>NUCLEOTIDE SEQUENCE</scope>
    <source>
        <strain evidence="3">201800281</strain>
    </source>
</reference>
<dbReference type="AlphaFoldDB" id="A0A4R9IMN4"/>
<dbReference type="RefSeq" id="WP_135747753.1">
    <property type="nucleotide sequence ID" value="NZ_RQFM01000019.1"/>
</dbReference>
<proteinExistence type="predicted"/>
<dbReference type="InterPro" id="IPR014755">
    <property type="entry name" value="Cu-Rt/internalin_Ig-like"/>
</dbReference>
<sequence>MKSTYLQVIPAMRFKMSIGLLFLLFSFFQNCYFNPVVNGILNPVEKEADSSLAALGLVGLDSQSITVSISGQIKRLGIAFAGTEVKVIGPSFSSKDMANSSTTNEAGRFYLNVSTGLVTLQFSDSGTIVNIQISITPFSASVISIDNINYSIQNLDVYFPGEEPTVYLELISSMPYDGLLIDDSNYSTITSTGFKFKFSEDVEYPSNPPLWLAENFITNPSITFETAIISKTDVTLPLASSLTQFTPYTINLNSGIKTATGKTIKQTTILFFVGPLSL</sequence>
<evidence type="ECO:0000313" key="3">
    <source>
        <dbReference type="EMBL" id="TGK92254.1"/>
    </source>
</evidence>
<keyword evidence="5" id="KW-1185">Reference proteome</keyword>
<evidence type="ECO:0000313" key="2">
    <source>
        <dbReference type="EMBL" id="TGK86223.1"/>
    </source>
</evidence>
<dbReference type="EMBL" id="RQFL01000021">
    <property type="protein sequence ID" value="TGK92254.1"/>
    <property type="molecule type" value="Genomic_DNA"/>
</dbReference>
<keyword evidence="1" id="KW-0732">Signal</keyword>
<dbReference type="OrthoDB" id="329022at2"/>
<organism evidence="2 4">
    <name type="scientific">Leptospira bourretii</name>
    <dbReference type="NCBI Taxonomy" id="2484962"/>
    <lineage>
        <taxon>Bacteria</taxon>
        <taxon>Pseudomonadati</taxon>
        <taxon>Spirochaetota</taxon>
        <taxon>Spirochaetia</taxon>
        <taxon>Leptospirales</taxon>
        <taxon>Leptospiraceae</taxon>
        <taxon>Leptospira</taxon>
    </lineage>
</organism>
<dbReference type="EMBL" id="RQFM01000019">
    <property type="protein sequence ID" value="TGK86223.1"/>
    <property type="molecule type" value="Genomic_DNA"/>
</dbReference>
<dbReference type="Proteomes" id="UP000297918">
    <property type="component" value="Unassembled WGS sequence"/>
</dbReference>
<protein>
    <recommendedName>
        <fullName evidence="6">Carboxypeptidase regulatory-like domain-containing protein</fullName>
    </recommendedName>
</protein>
<name>A0A4R9IMN4_9LEPT</name>
<reference evidence="4 5" key="2">
    <citation type="journal article" date="2019" name="PLoS Negl. Trop. Dis.">
        <title>Revisiting the worldwide diversity of Leptospira species in the environment.</title>
        <authorList>
            <person name="Vincent A.T."/>
            <person name="Schiettekatte O."/>
            <person name="Bourhy P."/>
            <person name="Veyrier F.J."/>
            <person name="Picardeau M."/>
        </authorList>
    </citation>
    <scope>NUCLEOTIDE SEQUENCE [LARGE SCALE GENOMIC DNA]</scope>
    <source>
        <strain evidence="2 4">201800280</strain>
        <strain evidence="5">201800281</strain>
    </source>
</reference>
<gene>
    <name evidence="2" type="ORF">EHQ23_07400</name>
    <name evidence="3" type="ORF">EHQ26_08770</name>
</gene>
<dbReference type="Gene3D" id="2.60.40.1220">
    <property type="match status" value="1"/>
</dbReference>
<evidence type="ECO:0000313" key="4">
    <source>
        <dbReference type="Proteomes" id="UP000297394"/>
    </source>
</evidence>
<evidence type="ECO:0000313" key="5">
    <source>
        <dbReference type="Proteomes" id="UP000297918"/>
    </source>
</evidence>
<evidence type="ECO:0008006" key="6">
    <source>
        <dbReference type="Google" id="ProtNLM"/>
    </source>
</evidence>
<evidence type="ECO:0000256" key="1">
    <source>
        <dbReference type="ARBA" id="ARBA00022729"/>
    </source>
</evidence>
<accession>A0A4R9IMN4</accession>